<protein>
    <recommendedName>
        <fullName evidence="11">CTP synthase</fullName>
        <ecNumber evidence="11">6.3.4.2</ecNumber>
    </recommendedName>
    <alternativeName>
        <fullName evidence="11">Cytidine 5'-triphosphate synthase</fullName>
    </alternativeName>
    <alternativeName>
        <fullName evidence="11">Cytidine triphosphate synthetase</fullName>
        <shortName evidence="11">CTP synthetase</shortName>
        <shortName evidence="11">CTPS</shortName>
    </alternativeName>
    <alternativeName>
        <fullName evidence="11">UTP--ammonia ligase</fullName>
    </alternativeName>
</protein>
<feature type="domain" description="CTP synthase N-terminal" evidence="13">
    <location>
        <begin position="3"/>
        <end position="267"/>
    </location>
</feature>
<feature type="binding site" evidence="11">
    <location>
        <position position="141"/>
    </location>
    <ligand>
        <name>Mg(2+)</name>
        <dbReference type="ChEBI" id="CHEBI:18420"/>
    </ligand>
</feature>
<dbReference type="UniPathway" id="UPA00159">
    <property type="reaction ID" value="UER00277"/>
</dbReference>
<comment type="catalytic activity">
    <reaction evidence="11">
        <text>L-glutamine + H2O = L-glutamate + NH4(+)</text>
        <dbReference type="Rhea" id="RHEA:15889"/>
        <dbReference type="ChEBI" id="CHEBI:15377"/>
        <dbReference type="ChEBI" id="CHEBI:28938"/>
        <dbReference type="ChEBI" id="CHEBI:29985"/>
        <dbReference type="ChEBI" id="CHEBI:58359"/>
    </reaction>
</comment>
<dbReference type="GO" id="GO:0097268">
    <property type="term" value="C:cytoophidium"/>
    <property type="evidence" value="ECO:0007669"/>
    <property type="project" value="UniProtKB-ARBA"/>
</dbReference>
<feature type="active site" description="Nucleophile; for glutamine hydrolysis" evidence="11">
    <location>
        <position position="377"/>
    </location>
</feature>
<feature type="binding site" evidence="11">
    <location>
        <position position="350"/>
    </location>
    <ligand>
        <name>L-glutamine</name>
        <dbReference type="ChEBI" id="CHEBI:58359"/>
    </ligand>
</feature>
<keyword evidence="9 11" id="KW-0665">Pyrimidine biosynthesis</keyword>
<evidence type="ECO:0000256" key="1">
    <source>
        <dbReference type="ARBA" id="ARBA00005171"/>
    </source>
</evidence>
<feature type="binding site" evidence="11">
    <location>
        <begin position="188"/>
        <end position="193"/>
    </location>
    <ligand>
        <name>UTP</name>
        <dbReference type="ChEBI" id="CHEBI:46398"/>
    </ligand>
</feature>
<feature type="active site" evidence="11">
    <location>
        <position position="502"/>
    </location>
</feature>
<dbReference type="SUPFAM" id="SSF52317">
    <property type="entry name" value="Class I glutamine amidotransferase-like"/>
    <property type="match status" value="1"/>
</dbReference>
<comment type="activity regulation">
    <text evidence="11">Allosterically activated by GTP, when glutamine is the substrate; GTP has no effect on the reaction when ammonia is the substrate. The allosteric effector GTP functions by stabilizing the protein conformation that binds the tetrahedral intermediate(s) formed during glutamine hydrolysis. Inhibited by the product CTP, via allosteric rather than competitive inhibition.</text>
</comment>
<feature type="binding site" evidence="11">
    <location>
        <begin position="188"/>
        <end position="193"/>
    </location>
    <ligand>
        <name>CTP</name>
        <dbReference type="ChEBI" id="CHEBI:37563"/>
        <note>allosteric inhibitor</note>
    </ligand>
</feature>
<dbReference type="GO" id="GO:0005524">
    <property type="term" value="F:ATP binding"/>
    <property type="evidence" value="ECO:0007669"/>
    <property type="project" value="UniProtKB-KW"/>
</dbReference>
<evidence type="ECO:0000313" key="14">
    <source>
        <dbReference type="EMBL" id="BAL57396.1"/>
    </source>
</evidence>
<evidence type="ECO:0000256" key="2">
    <source>
        <dbReference type="ARBA" id="ARBA00007533"/>
    </source>
</evidence>
<dbReference type="NCBIfam" id="NF003792">
    <property type="entry name" value="PRK05380.1"/>
    <property type="match status" value="1"/>
</dbReference>
<gene>
    <name evidence="11" type="primary">pyrG</name>
    <name evidence="14" type="ORF">HGMM_F50D11C05</name>
</gene>
<keyword evidence="5 11" id="KW-0547">Nucleotide-binding</keyword>
<dbReference type="GO" id="GO:0003883">
    <property type="term" value="F:CTP synthase activity"/>
    <property type="evidence" value="ECO:0007669"/>
    <property type="project" value="UniProtKB-UniRule"/>
</dbReference>
<comment type="function">
    <text evidence="11">Catalyzes the ATP-dependent amination of UTP to CTP with either L-glutamine or ammonia as the source of nitrogen. Regulates intracellular CTP levels through interactions with the four ribonucleotide triphosphates.</text>
</comment>
<keyword evidence="6 11" id="KW-0067">ATP-binding</keyword>
<keyword evidence="8 11" id="KW-0315">Glutamine amidotransferase</keyword>
<dbReference type="Pfam" id="PF06418">
    <property type="entry name" value="CTP_synth_N"/>
    <property type="match status" value="1"/>
</dbReference>
<feature type="binding site" evidence="11">
    <location>
        <position position="224"/>
    </location>
    <ligand>
        <name>UTP</name>
        <dbReference type="ChEBI" id="CHEBI:46398"/>
    </ligand>
</feature>
<dbReference type="CDD" id="cd01746">
    <property type="entry name" value="GATase1_CTP_Synthase"/>
    <property type="match status" value="1"/>
</dbReference>
<keyword evidence="7 11" id="KW-0460">Magnesium</keyword>
<feature type="binding site" evidence="11">
    <location>
        <begin position="378"/>
        <end position="381"/>
    </location>
    <ligand>
        <name>L-glutamine</name>
        <dbReference type="ChEBI" id="CHEBI:58359"/>
    </ligand>
</feature>
<keyword evidence="4 11" id="KW-0479">Metal-binding</keyword>
<proteinExistence type="inferred from homology"/>
<feature type="binding site" evidence="11">
    <location>
        <begin position="14"/>
        <end position="19"/>
    </location>
    <ligand>
        <name>ATP</name>
        <dbReference type="ChEBI" id="CHEBI:30616"/>
    </ligand>
</feature>
<dbReference type="Gene3D" id="3.40.50.880">
    <property type="match status" value="1"/>
</dbReference>
<evidence type="ECO:0000256" key="9">
    <source>
        <dbReference type="ARBA" id="ARBA00022975"/>
    </source>
</evidence>
<dbReference type="Gene3D" id="3.40.50.300">
    <property type="entry name" value="P-loop containing nucleotide triphosphate hydrolases"/>
    <property type="match status" value="1"/>
</dbReference>
<evidence type="ECO:0000256" key="6">
    <source>
        <dbReference type="ARBA" id="ARBA00022840"/>
    </source>
</evidence>
<feature type="binding site" evidence="11">
    <location>
        <begin position="148"/>
        <end position="150"/>
    </location>
    <ligand>
        <name>CTP</name>
        <dbReference type="ChEBI" id="CHEBI:37563"/>
        <note>allosteric inhibitor</note>
    </ligand>
</feature>
<dbReference type="PANTHER" id="PTHR11550:SF0">
    <property type="entry name" value="CTP SYNTHASE-RELATED"/>
    <property type="match status" value="1"/>
</dbReference>
<dbReference type="EMBL" id="AP011775">
    <property type="protein sequence ID" value="BAL57396.1"/>
    <property type="molecule type" value="Genomic_DNA"/>
</dbReference>
<dbReference type="HAMAP" id="MF_01227">
    <property type="entry name" value="PyrG"/>
    <property type="match status" value="1"/>
</dbReference>
<comment type="subunit">
    <text evidence="11">Homotetramer.</text>
</comment>
<dbReference type="AlphaFoldDB" id="H5SML0"/>
<evidence type="ECO:0000256" key="8">
    <source>
        <dbReference type="ARBA" id="ARBA00022962"/>
    </source>
</evidence>
<dbReference type="FunFam" id="3.40.50.880:FF:000002">
    <property type="entry name" value="CTP synthase"/>
    <property type="match status" value="1"/>
</dbReference>
<feature type="binding site" evidence="11">
    <location>
        <position position="71"/>
    </location>
    <ligand>
        <name>ATP</name>
        <dbReference type="ChEBI" id="CHEBI:30616"/>
    </ligand>
</feature>
<dbReference type="InterPro" id="IPR027417">
    <property type="entry name" value="P-loop_NTPase"/>
</dbReference>
<evidence type="ECO:0000256" key="3">
    <source>
        <dbReference type="ARBA" id="ARBA00022598"/>
    </source>
</evidence>
<reference evidence="14" key="1">
    <citation type="journal article" date="2005" name="Environ. Microbiol.">
        <title>Genetic and functional properties of uncultivated thermophilic crenarchaeotes from a subsurface gold mine as revealed by analysis of genome fragments.</title>
        <authorList>
            <person name="Nunoura T."/>
            <person name="Hirayama H."/>
            <person name="Takami H."/>
            <person name="Oida H."/>
            <person name="Nishi S."/>
            <person name="Shimamura S."/>
            <person name="Suzuki Y."/>
            <person name="Inagaki F."/>
            <person name="Takai K."/>
            <person name="Nealson K.H."/>
            <person name="Horikoshi K."/>
        </authorList>
    </citation>
    <scope>NUCLEOTIDE SEQUENCE</scope>
</reference>
<dbReference type="SUPFAM" id="SSF52540">
    <property type="entry name" value="P-loop containing nucleoside triphosphate hydrolases"/>
    <property type="match status" value="1"/>
</dbReference>
<feature type="binding site" evidence="11">
    <location>
        <position position="224"/>
    </location>
    <ligand>
        <name>CTP</name>
        <dbReference type="ChEBI" id="CHEBI:37563"/>
        <note>allosteric inhibitor</note>
    </ligand>
</feature>
<accession>H5SML0</accession>
<dbReference type="EC" id="6.3.4.2" evidence="11"/>
<dbReference type="GO" id="GO:0046872">
    <property type="term" value="F:metal ion binding"/>
    <property type="evidence" value="ECO:0007669"/>
    <property type="project" value="UniProtKB-KW"/>
</dbReference>
<evidence type="ECO:0000256" key="10">
    <source>
        <dbReference type="ARBA" id="ARBA00047781"/>
    </source>
</evidence>
<comment type="catalytic activity">
    <reaction evidence="11">
        <text>UTP + NH4(+) + ATP = CTP + ADP + phosphate + 2 H(+)</text>
        <dbReference type="Rhea" id="RHEA:16597"/>
        <dbReference type="ChEBI" id="CHEBI:15378"/>
        <dbReference type="ChEBI" id="CHEBI:28938"/>
        <dbReference type="ChEBI" id="CHEBI:30616"/>
        <dbReference type="ChEBI" id="CHEBI:37563"/>
        <dbReference type="ChEBI" id="CHEBI:43474"/>
        <dbReference type="ChEBI" id="CHEBI:46398"/>
        <dbReference type="ChEBI" id="CHEBI:456216"/>
    </reaction>
</comment>
<dbReference type="GO" id="GO:0044210">
    <property type="term" value="P:'de novo' CTP biosynthetic process"/>
    <property type="evidence" value="ECO:0007669"/>
    <property type="project" value="UniProtKB-UniRule"/>
</dbReference>
<organism evidence="14">
    <name type="scientific">uncultured Acetothermia bacterium</name>
    <dbReference type="NCBI Taxonomy" id="236499"/>
    <lineage>
        <taxon>Bacteria</taxon>
        <taxon>Candidatus Bipolaricaulota</taxon>
        <taxon>environmental samples</taxon>
    </lineage>
</organism>
<evidence type="ECO:0000256" key="11">
    <source>
        <dbReference type="HAMAP-Rule" id="MF_01227"/>
    </source>
</evidence>
<dbReference type="GO" id="GO:0004359">
    <property type="term" value="F:glutaminase activity"/>
    <property type="evidence" value="ECO:0007669"/>
    <property type="project" value="RHEA"/>
</dbReference>
<dbReference type="InterPro" id="IPR029062">
    <property type="entry name" value="Class_I_gatase-like"/>
</dbReference>
<feature type="binding site" evidence="11">
    <location>
        <position position="13"/>
    </location>
    <ligand>
        <name>UTP</name>
        <dbReference type="ChEBI" id="CHEBI:46398"/>
    </ligand>
</feature>
<comment type="miscellaneous">
    <text evidence="11">CTPSs have evolved a hybrid strategy for distinguishing between UTP and CTP. The overlapping regions of the product feedback inhibitory and substrate sites recognize a common feature in both compounds, the triphosphate moiety. To differentiate isosteric substrate and product pyrimidine rings, an additional pocket far from the expected kinase/ligase catalytic site, specifically recognizes the cytosine and ribose portions of the product inhibitor.</text>
</comment>
<comment type="similarity">
    <text evidence="2 11">Belongs to the CTP synthase family.</text>
</comment>
<feature type="binding site" evidence="11">
    <location>
        <position position="242"/>
    </location>
    <ligand>
        <name>ATP</name>
        <dbReference type="ChEBI" id="CHEBI:30616"/>
    </ligand>
</feature>
<evidence type="ECO:0000256" key="4">
    <source>
        <dbReference type="ARBA" id="ARBA00022723"/>
    </source>
</evidence>
<dbReference type="PANTHER" id="PTHR11550">
    <property type="entry name" value="CTP SYNTHASE"/>
    <property type="match status" value="1"/>
</dbReference>
<dbReference type="InterPro" id="IPR017456">
    <property type="entry name" value="CTP_synthase_N"/>
</dbReference>
<dbReference type="InterPro" id="IPR004468">
    <property type="entry name" value="CTP_synthase"/>
</dbReference>
<sequence>MSKYIFVTGGVLSGLGKGITSSSIGLLLKSRGLTVTAIKIDPYLNCDAGTMNPYQHGEVFVLEDGGEVDMDLGSYERFLDIDLTRDHNITTGKIYKSVIEKERRGDYLGATVQIIPHITDEIKSSIKRVAEKDRADVVLVEVGGTVGDIESMPFLEALRQMHQELGDEHCVFVHTTLVPTVSVVGEQKTKPTQHSVRELRAIGIQPDVIIGRSTVPLKEGIRKKIALFCDVPFEAVISAPDAPSIYQVPLFFEEQGLTDLLLRRLKLPAQGQDLSEWRRFTEAVLHPKARVRIAIVGKYTDLRDSYVSYVEALTHAGAALGTGVEIVWIEAEEFTESQMEGVDGMIVPVGFGHRGAEGKIRAIRYARTQRVPFVGICYGFQLAVIEFARSVLGLAQANSAEFGPTEHPVIDLMPEQRSLTEKGATMRLGAQPIVIERGTLAHKLYGAGEISERHRHRYEVNPRYIHDLEAAGLKFSGKSPDGRRMEILELPDHPYFIASQFHPEFKSRPTRPRPLFVGLVQACLARRKLLVSS</sequence>
<comment type="catalytic activity">
    <reaction evidence="10 11">
        <text>UTP + L-glutamine + ATP + H2O = CTP + L-glutamate + ADP + phosphate + 2 H(+)</text>
        <dbReference type="Rhea" id="RHEA:26426"/>
        <dbReference type="ChEBI" id="CHEBI:15377"/>
        <dbReference type="ChEBI" id="CHEBI:15378"/>
        <dbReference type="ChEBI" id="CHEBI:29985"/>
        <dbReference type="ChEBI" id="CHEBI:30616"/>
        <dbReference type="ChEBI" id="CHEBI:37563"/>
        <dbReference type="ChEBI" id="CHEBI:43474"/>
        <dbReference type="ChEBI" id="CHEBI:46398"/>
        <dbReference type="ChEBI" id="CHEBI:58359"/>
        <dbReference type="ChEBI" id="CHEBI:456216"/>
        <dbReference type="EC" id="6.3.4.2"/>
    </reaction>
</comment>
<dbReference type="NCBIfam" id="TIGR00337">
    <property type="entry name" value="PyrG"/>
    <property type="match status" value="1"/>
</dbReference>
<evidence type="ECO:0000259" key="12">
    <source>
        <dbReference type="Pfam" id="PF00117"/>
    </source>
</evidence>
<name>H5SML0_9BACT</name>
<evidence type="ECO:0000259" key="13">
    <source>
        <dbReference type="Pfam" id="PF06418"/>
    </source>
</evidence>
<keyword evidence="3 11" id="KW-0436">Ligase</keyword>
<feature type="binding site" evidence="11">
    <location>
        <position position="54"/>
    </location>
    <ligand>
        <name>L-glutamine</name>
        <dbReference type="ChEBI" id="CHEBI:58359"/>
    </ligand>
</feature>
<feature type="binding site" evidence="11">
    <location>
        <position position="457"/>
    </location>
    <ligand>
        <name>L-glutamine</name>
        <dbReference type="ChEBI" id="CHEBI:58359"/>
    </ligand>
</feature>
<dbReference type="GO" id="GO:0042802">
    <property type="term" value="F:identical protein binding"/>
    <property type="evidence" value="ECO:0007669"/>
    <property type="project" value="TreeGrafter"/>
</dbReference>
<evidence type="ECO:0000256" key="5">
    <source>
        <dbReference type="ARBA" id="ARBA00022741"/>
    </source>
</evidence>
<comment type="caution">
    <text evidence="11">Lacks conserved residue(s) required for the propagation of feature annotation.</text>
</comment>
<dbReference type="InterPro" id="IPR033828">
    <property type="entry name" value="GATase1_CTP_Synthase"/>
</dbReference>
<feature type="domain" description="Glutamine amidotransferase" evidence="12">
    <location>
        <begin position="302"/>
        <end position="521"/>
    </location>
</feature>
<dbReference type="Pfam" id="PF00117">
    <property type="entry name" value="GATase"/>
    <property type="match status" value="1"/>
</dbReference>
<dbReference type="GO" id="GO:0019856">
    <property type="term" value="P:pyrimidine nucleobase biosynthetic process"/>
    <property type="evidence" value="ECO:0007669"/>
    <property type="project" value="TreeGrafter"/>
</dbReference>
<feature type="binding site" evidence="11">
    <location>
        <position position="401"/>
    </location>
    <ligand>
        <name>L-glutamine</name>
        <dbReference type="ChEBI" id="CHEBI:58359"/>
    </ligand>
</feature>
<feature type="active site" evidence="11">
    <location>
        <position position="504"/>
    </location>
</feature>
<dbReference type="CDD" id="cd03113">
    <property type="entry name" value="CTPS_N"/>
    <property type="match status" value="1"/>
</dbReference>
<dbReference type="InterPro" id="IPR017926">
    <property type="entry name" value="GATASE"/>
</dbReference>
<evidence type="ECO:0000256" key="7">
    <source>
        <dbReference type="ARBA" id="ARBA00022842"/>
    </source>
</evidence>
<feature type="binding site" evidence="11">
    <location>
        <position position="71"/>
    </location>
    <ligand>
        <name>Mg(2+)</name>
        <dbReference type="ChEBI" id="CHEBI:18420"/>
    </ligand>
</feature>
<dbReference type="FunFam" id="3.40.50.300:FF:000009">
    <property type="entry name" value="CTP synthase"/>
    <property type="match status" value="1"/>
</dbReference>
<dbReference type="PROSITE" id="PS51273">
    <property type="entry name" value="GATASE_TYPE_1"/>
    <property type="match status" value="1"/>
</dbReference>
<reference evidence="14" key="2">
    <citation type="journal article" date="2012" name="PLoS ONE">
        <title>A Deeply Branching Thermophilic Bacterium with an Ancient Acetyl-CoA Pathway Dominates a Subsurface Ecosystem.</title>
        <authorList>
            <person name="Takami H."/>
            <person name="Noguchi H."/>
            <person name="Takaki Y."/>
            <person name="Uchiyama I."/>
            <person name="Toyoda A."/>
            <person name="Nishi S."/>
            <person name="Chee G.-J."/>
            <person name="Arai W."/>
            <person name="Nunoura T."/>
            <person name="Itoh T."/>
            <person name="Hattori M."/>
            <person name="Takai K."/>
        </authorList>
    </citation>
    <scope>NUCLEOTIDE SEQUENCE</scope>
</reference>
<feature type="binding site" evidence="11">
    <location>
        <position position="13"/>
    </location>
    <ligand>
        <name>CTP</name>
        <dbReference type="ChEBI" id="CHEBI:37563"/>
        <note>allosteric inhibitor</note>
    </ligand>
</feature>
<feature type="region of interest" description="Amidoligase domain" evidence="11">
    <location>
        <begin position="1"/>
        <end position="267"/>
    </location>
</feature>
<comment type="pathway">
    <text evidence="1 11">Pyrimidine metabolism; CTP biosynthesis via de novo pathway; CTP from UDP: step 2/2.</text>
</comment>